<evidence type="ECO:0000256" key="7">
    <source>
        <dbReference type="ARBA" id="ARBA00022741"/>
    </source>
</evidence>
<dbReference type="InterPro" id="IPR046346">
    <property type="entry name" value="Aminoacid_DH-like_N_sf"/>
</dbReference>
<evidence type="ECO:0000256" key="13">
    <source>
        <dbReference type="ARBA" id="ARBA00051435"/>
    </source>
</evidence>
<dbReference type="HAMAP" id="MF_01576">
    <property type="entry name" value="THF_DHG_CYH"/>
    <property type="match status" value="1"/>
</dbReference>
<dbReference type="FunFam" id="3.40.50.720:FF:000006">
    <property type="entry name" value="Bifunctional protein FolD"/>
    <property type="match status" value="1"/>
</dbReference>
<comment type="similarity">
    <text evidence="3">In the C-terminal section; belongs to the formate--tetrahydrofolate ligase family.</text>
</comment>
<dbReference type="PRINTS" id="PR00085">
    <property type="entry name" value="THFDHDRGNASE"/>
</dbReference>
<dbReference type="InterPro" id="IPR000559">
    <property type="entry name" value="Formate_THF_ligase"/>
</dbReference>
<comment type="catalytic activity">
    <reaction evidence="15">
        <text>(6R)-5,10-methenyltetrahydrofolate + H2O = (6R)-10-formyltetrahydrofolate + H(+)</text>
        <dbReference type="Rhea" id="RHEA:23700"/>
        <dbReference type="ChEBI" id="CHEBI:15377"/>
        <dbReference type="ChEBI" id="CHEBI:15378"/>
        <dbReference type="ChEBI" id="CHEBI:57455"/>
        <dbReference type="ChEBI" id="CHEBI:195366"/>
        <dbReference type="EC" id="3.5.4.9"/>
    </reaction>
    <physiologicalReaction direction="left-to-right" evidence="15">
        <dbReference type="Rhea" id="RHEA:23701"/>
    </physiologicalReaction>
    <physiologicalReaction direction="right-to-left" evidence="15">
        <dbReference type="Rhea" id="RHEA:23702"/>
    </physiologicalReaction>
</comment>
<dbReference type="AlphaFoldDB" id="A0A9P0QT62"/>
<evidence type="ECO:0000259" key="16">
    <source>
        <dbReference type="Pfam" id="PF00763"/>
    </source>
</evidence>
<dbReference type="SUPFAM" id="SSF53223">
    <property type="entry name" value="Aminoacid dehydrogenase-like, N-terminal domain"/>
    <property type="match status" value="1"/>
</dbReference>
<evidence type="ECO:0000256" key="8">
    <source>
        <dbReference type="ARBA" id="ARBA00022801"/>
    </source>
</evidence>
<gene>
    <name evidence="18" type="ORF">CLIB1423_16S02916</name>
</gene>
<dbReference type="PANTHER" id="PTHR48099">
    <property type="entry name" value="C-1-TETRAHYDROFOLATE SYNTHASE, CYTOPLASMIC-RELATED"/>
    <property type="match status" value="1"/>
</dbReference>
<evidence type="ECO:0000313" key="19">
    <source>
        <dbReference type="Proteomes" id="UP000837801"/>
    </source>
</evidence>
<keyword evidence="8" id="KW-0378">Hydrolase</keyword>
<proteinExistence type="inferred from homology"/>
<dbReference type="FunFam" id="3.40.50.300:FF:001859">
    <property type="entry name" value="Formate--tetrahydrofolate ligase"/>
    <property type="match status" value="1"/>
</dbReference>
<dbReference type="InterPro" id="IPR036291">
    <property type="entry name" value="NAD(P)-bd_dom_sf"/>
</dbReference>
<evidence type="ECO:0000256" key="4">
    <source>
        <dbReference type="ARBA" id="ARBA00011738"/>
    </source>
</evidence>
<evidence type="ECO:0000313" key="18">
    <source>
        <dbReference type="EMBL" id="CAH2354449.1"/>
    </source>
</evidence>
<comment type="pathway">
    <text evidence="1">One-carbon metabolism; tetrahydrofolate interconversion.</text>
</comment>
<dbReference type="InterPro" id="IPR020867">
    <property type="entry name" value="THF_DH/CycHdrlase_CS"/>
</dbReference>
<dbReference type="Proteomes" id="UP000837801">
    <property type="component" value="Unassembled WGS sequence"/>
</dbReference>
<reference evidence="18" key="1">
    <citation type="submission" date="2022-03" db="EMBL/GenBank/DDBJ databases">
        <authorList>
            <person name="Legras J.-L."/>
            <person name="Devillers H."/>
            <person name="Grondin C."/>
        </authorList>
    </citation>
    <scope>NUCLEOTIDE SEQUENCE</scope>
    <source>
        <strain evidence="18">CLIB 1423</strain>
    </source>
</reference>
<dbReference type="PROSITE" id="PS00767">
    <property type="entry name" value="THF_DHG_CYH_2"/>
    <property type="match status" value="1"/>
</dbReference>
<evidence type="ECO:0000256" key="15">
    <source>
        <dbReference type="ARBA" id="ARBA00052163"/>
    </source>
</evidence>
<evidence type="ECO:0000256" key="5">
    <source>
        <dbReference type="ARBA" id="ARBA00022563"/>
    </source>
</evidence>
<dbReference type="Pfam" id="PF00763">
    <property type="entry name" value="THF_DHG_CYH"/>
    <property type="match status" value="1"/>
</dbReference>
<dbReference type="InterPro" id="IPR020631">
    <property type="entry name" value="THF_DH/CycHdrlase_NAD-bd_dom"/>
</dbReference>
<dbReference type="GO" id="GO:0035999">
    <property type="term" value="P:tetrahydrofolate interconversion"/>
    <property type="evidence" value="ECO:0007669"/>
    <property type="project" value="TreeGrafter"/>
</dbReference>
<dbReference type="Gene3D" id="3.40.50.10860">
    <property type="entry name" value="Leucine Dehydrogenase, chain A, domain 1"/>
    <property type="match status" value="1"/>
</dbReference>
<dbReference type="GO" id="GO:0004329">
    <property type="term" value="F:formate-tetrahydrofolate ligase activity"/>
    <property type="evidence" value="ECO:0007669"/>
    <property type="project" value="UniProtKB-EC"/>
</dbReference>
<dbReference type="CDD" id="cd01080">
    <property type="entry name" value="NAD_bind_m-THF_DH_Cyclohyd"/>
    <property type="match status" value="1"/>
</dbReference>
<keyword evidence="6" id="KW-0436">Ligase</keyword>
<dbReference type="FunFam" id="3.40.50.300:FF:001741">
    <property type="entry name" value="Formate--tetrahydrofolate ligase"/>
    <property type="match status" value="1"/>
</dbReference>
<evidence type="ECO:0000256" key="3">
    <source>
        <dbReference type="ARBA" id="ARBA00006985"/>
    </source>
</evidence>
<dbReference type="OrthoDB" id="5126881at2759"/>
<dbReference type="Gene3D" id="3.40.50.720">
    <property type="entry name" value="NAD(P)-binding Rossmann-like Domain"/>
    <property type="match status" value="1"/>
</dbReference>
<keyword evidence="9" id="KW-0067">ATP-binding</keyword>
<dbReference type="Gene3D" id="3.40.50.300">
    <property type="entry name" value="P-loop containing nucleotide triphosphate hydrolases"/>
    <property type="match status" value="2"/>
</dbReference>
<dbReference type="GO" id="GO:0004488">
    <property type="term" value="F:methylenetetrahydrofolate dehydrogenase (NADP+) activity"/>
    <property type="evidence" value="ECO:0007669"/>
    <property type="project" value="UniProtKB-EC"/>
</dbReference>
<dbReference type="FunFam" id="3.10.410.10:FF:000001">
    <property type="entry name" value="Putative formate--tetrahydrofolate ligase"/>
    <property type="match status" value="1"/>
</dbReference>
<organism evidence="18 19">
    <name type="scientific">[Candida] railenensis</name>
    <dbReference type="NCBI Taxonomy" id="45579"/>
    <lineage>
        <taxon>Eukaryota</taxon>
        <taxon>Fungi</taxon>
        <taxon>Dikarya</taxon>
        <taxon>Ascomycota</taxon>
        <taxon>Saccharomycotina</taxon>
        <taxon>Pichiomycetes</taxon>
        <taxon>Debaryomycetaceae</taxon>
        <taxon>Kurtzmaniella</taxon>
    </lineage>
</organism>
<evidence type="ECO:0000259" key="17">
    <source>
        <dbReference type="Pfam" id="PF02882"/>
    </source>
</evidence>
<evidence type="ECO:0000256" key="11">
    <source>
        <dbReference type="ARBA" id="ARBA00023002"/>
    </source>
</evidence>
<keyword evidence="5" id="KW-0554">One-carbon metabolism</keyword>
<dbReference type="InterPro" id="IPR027417">
    <property type="entry name" value="P-loop_NTPase"/>
</dbReference>
<comment type="subunit">
    <text evidence="4">Homodimer.</text>
</comment>
<sequence>MLRNLRVAKRSIHSSSRLADAVVVSGTKLAQSIRSSVAQKIVEYNQQKFPHPNQVAGAASTSSVPELKFKPSLTIIQVGSRPDSSAYVRSKLKAAASSNITSSLISLDENVSQDFLLEEIDRLNKDPSVNGILIQLPLPRHINETLVTNSVATEKDVDGFDRYNVGELSKRGGEPLFKPCTPSGVIELIKTTGIVMRGKKAVVIGRSDIVGTPVAAMLRNEDCTVTVCHRYTFDLPSILKSADIVVAAVGIPEYVKSDWIKEDAVVIDVGINYKEDASAKNGRKLVGDVDYKSVAKKASFITPVPGGVGPMTVAMLCSNVFDAAMIQQARSHQHSFKPLPLDLKSPVPSDIAISRAQKPKKITKVAEELGLLENELEPYGHYKAKVDPKKVIARLDANVEGSVTDRGNYILVAGITPTPLGEGKSTTTVGLTQALGAHLGYNAIANVRQPSMGPTFGVKGGAAGGGYSQVIPMDEFNMHLTGDIHAISAAQNLLCAAVDTRMFHEHTSKTISGFYKRLVPSKKGKRTFTPSMIKRLQKIGINKLNPDELTEEEIEKFAHLNIDPDSITIKRVVDCNDRFVREITIGEGKNEAGKFPPRKSGMDITVACELMAILALSKNLTDMRERVGNVVVGTQRETGLAITAEDIGAAGAITALLKDAIKPNLMQTLEGTPVFVHAGPFANISIGASSVVADQLALRLTSPSNAINSGQKGFVVTEAGFDFTMGGERFFNIKCRASGYKPDTVVLVATSRALKLHGGAPDVKPGQSLPEAYVTENLGFLEAGCANLAKQISNIKQYNVPVVVAINQFETDTPAEIALIQKKAIEAGANFAVPSNHWSEGGFGAMKLAEAVVDAVTLQTESERQQKFLYDVNQTVEEKLFTIASKMYGASAIELSPLAKQQIETYTRQGYDKLPICIAKTQYSLSHDPALKGVPTGFTVPIREVRCSAGAGYLYALAAEIMTIPGLPTHAGFMNVEVNEDGEIEGLF</sequence>
<keyword evidence="7" id="KW-0547">Nucleotide-binding</keyword>
<dbReference type="CDD" id="cd00477">
    <property type="entry name" value="FTHFS"/>
    <property type="match status" value="1"/>
</dbReference>
<dbReference type="PANTHER" id="PTHR48099:SF26">
    <property type="entry name" value="C-1-TETRAHYDROFOLATE SYNTHASE, MITOCHONDRIAL"/>
    <property type="match status" value="1"/>
</dbReference>
<dbReference type="InterPro" id="IPR000672">
    <property type="entry name" value="THF_DH/CycHdrlase"/>
</dbReference>
<keyword evidence="10" id="KW-0521">NADP</keyword>
<comment type="catalytic activity">
    <reaction evidence="14">
        <text>(6S)-5,6,7,8-tetrahydrofolate + formate + ATP = (6R)-10-formyltetrahydrofolate + ADP + phosphate</text>
        <dbReference type="Rhea" id="RHEA:20221"/>
        <dbReference type="ChEBI" id="CHEBI:15740"/>
        <dbReference type="ChEBI" id="CHEBI:30616"/>
        <dbReference type="ChEBI" id="CHEBI:43474"/>
        <dbReference type="ChEBI" id="CHEBI:57453"/>
        <dbReference type="ChEBI" id="CHEBI:195366"/>
        <dbReference type="ChEBI" id="CHEBI:456216"/>
        <dbReference type="EC" id="6.3.4.3"/>
    </reaction>
    <physiologicalReaction direction="left-to-right" evidence="14">
        <dbReference type="Rhea" id="RHEA:20222"/>
    </physiologicalReaction>
    <physiologicalReaction direction="right-to-left" evidence="14">
        <dbReference type="Rhea" id="RHEA:20223"/>
    </physiologicalReaction>
</comment>
<dbReference type="HAMAP" id="MF_01543">
    <property type="entry name" value="FTHFS"/>
    <property type="match status" value="1"/>
</dbReference>
<dbReference type="SUPFAM" id="SSF52540">
    <property type="entry name" value="P-loop containing nucleoside triphosphate hydrolases"/>
    <property type="match status" value="1"/>
</dbReference>
<evidence type="ECO:0000256" key="10">
    <source>
        <dbReference type="ARBA" id="ARBA00022857"/>
    </source>
</evidence>
<feature type="domain" description="Tetrahydrofolate dehydrogenase/cyclohydrolase NAD(P)-binding" evidence="17">
    <location>
        <begin position="179"/>
        <end position="326"/>
    </location>
</feature>
<comment type="catalytic activity">
    <reaction evidence="13">
        <text>(6R)-5,10-methylene-5,6,7,8-tetrahydrofolate + NADP(+) = (6R)-5,10-methenyltetrahydrofolate + NADPH</text>
        <dbReference type="Rhea" id="RHEA:22812"/>
        <dbReference type="ChEBI" id="CHEBI:15636"/>
        <dbReference type="ChEBI" id="CHEBI:57455"/>
        <dbReference type="ChEBI" id="CHEBI:57783"/>
        <dbReference type="ChEBI" id="CHEBI:58349"/>
        <dbReference type="EC" id="1.5.1.5"/>
    </reaction>
    <physiologicalReaction direction="left-to-right" evidence="13">
        <dbReference type="Rhea" id="RHEA:22813"/>
    </physiologicalReaction>
    <physiologicalReaction direction="right-to-left" evidence="13">
        <dbReference type="Rhea" id="RHEA:22814"/>
    </physiologicalReaction>
</comment>
<comment type="similarity">
    <text evidence="2">In the N-terminal section; belongs to the tetrahydrofolate dehydrogenase/cyclohydrolase family.</text>
</comment>
<keyword evidence="12" id="KW-0511">Multifunctional enzyme</keyword>
<dbReference type="InterPro" id="IPR020630">
    <property type="entry name" value="THF_DH/CycHdrlase_cat_dom"/>
</dbReference>
<evidence type="ECO:0000256" key="14">
    <source>
        <dbReference type="ARBA" id="ARBA00051544"/>
    </source>
</evidence>
<dbReference type="GO" id="GO:0004477">
    <property type="term" value="F:methenyltetrahydrofolate cyclohydrolase activity"/>
    <property type="evidence" value="ECO:0007669"/>
    <property type="project" value="UniProtKB-EC"/>
</dbReference>
<accession>A0A9P0QT62</accession>
<evidence type="ECO:0000256" key="12">
    <source>
        <dbReference type="ARBA" id="ARBA00023268"/>
    </source>
</evidence>
<evidence type="ECO:0000256" key="6">
    <source>
        <dbReference type="ARBA" id="ARBA00022598"/>
    </source>
</evidence>
<dbReference type="PROSITE" id="PS00721">
    <property type="entry name" value="FTHFS_1"/>
    <property type="match status" value="1"/>
</dbReference>
<dbReference type="Gene3D" id="1.10.8.770">
    <property type="match status" value="1"/>
</dbReference>
<evidence type="ECO:0000256" key="9">
    <source>
        <dbReference type="ARBA" id="ARBA00022840"/>
    </source>
</evidence>
<keyword evidence="19" id="KW-1185">Reference proteome</keyword>
<name>A0A9P0QT62_9ASCO</name>
<dbReference type="GO" id="GO:0005524">
    <property type="term" value="F:ATP binding"/>
    <property type="evidence" value="ECO:0007669"/>
    <property type="project" value="UniProtKB-KW"/>
</dbReference>
<dbReference type="GO" id="GO:0005829">
    <property type="term" value="C:cytosol"/>
    <property type="evidence" value="ECO:0007669"/>
    <property type="project" value="TreeGrafter"/>
</dbReference>
<dbReference type="Pfam" id="PF02882">
    <property type="entry name" value="THF_DHG_CYH_C"/>
    <property type="match status" value="1"/>
</dbReference>
<protein>
    <submittedName>
        <fullName evidence="18">C-1-tetrahydrofolate synthase, mitochondrial</fullName>
    </submittedName>
</protein>
<evidence type="ECO:0000256" key="2">
    <source>
        <dbReference type="ARBA" id="ARBA00005559"/>
    </source>
</evidence>
<feature type="domain" description="Tetrahydrofolate dehydrogenase/cyclohydrolase catalytic" evidence="16">
    <location>
        <begin position="25"/>
        <end position="158"/>
    </location>
</feature>
<comment type="caution">
    <text evidence="18">The sequence shown here is derived from an EMBL/GenBank/DDBJ whole genome shotgun (WGS) entry which is preliminary data.</text>
</comment>
<dbReference type="SUPFAM" id="SSF51735">
    <property type="entry name" value="NAD(P)-binding Rossmann-fold domains"/>
    <property type="match status" value="1"/>
</dbReference>
<dbReference type="FunFam" id="3.40.50.10860:FF:000005">
    <property type="entry name" value="C-1-tetrahydrofolate synthase, cytoplasmic, putative"/>
    <property type="match status" value="1"/>
</dbReference>
<dbReference type="EMBL" id="CAKXYY010000016">
    <property type="protein sequence ID" value="CAH2354449.1"/>
    <property type="molecule type" value="Genomic_DNA"/>
</dbReference>
<keyword evidence="11" id="KW-0560">Oxidoreductase</keyword>
<evidence type="ECO:0000256" key="1">
    <source>
        <dbReference type="ARBA" id="ARBA00004777"/>
    </source>
</evidence>
<dbReference type="Gene3D" id="3.10.410.10">
    <property type="entry name" value="Formyltetrahydrofolate synthetase, domain 3"/>
    <property type="match status" value="1"/>
</dbReference>
<dbReference type="InterPro" id="IPR020628">
    <property type="entry name" value="Formate_THF_ligase_CS"/>
</dbReference>
<dbReference type="Pfam" id="PF01268">
    <property type="entry name" value="FTHFS"/>
    <property type="match status" value="1"/>
</dbReference>